<evidence type="ECO:0000313" key="2">
    <source>
        <dbReference type="EMBL" id="KJV07480.1"/>
    </source>
</evidence>
<dbReference type="InterPro" id="IPR014710">
    <property type="entry name" value="RmlC-like_jellyroll"/>
</dbReference>
<keyword evidence="3" id="KW-1185">Reference proteome</keyword>
<protein>
    <recommendedName>
        <fullName evidence="1">Cupin type-2 domain-containing protein</fullName>
    </recommendedName>
</protein>
<dbReference type="OrthoDB" id="9798585at2"/>
<gene>
    <name evidence="2" type="ORF">VZ94_04520</name>
</gene>
<comment type="caution">
    <text evidence="2">The sequence shown here is derived from an EMBL/GenBank/DDBJ whole genome shotgun (WGS) entry which is preliminary data.</text>
</comment>
<dbReference type="SUPFAM" id="SSF51182">
    <property type="entry name" value="RmlC-like cupins"/>
    <property type="match status" value="1"/>
</dbReference>
<dbReference type="RefSeq" id="WP_045778328.1">
    <property type="nucleotide sequence ID" value="NZ_LAJX01000035.1"/>
</dbReference>
<dbReference type="InterPro" id="IPR011051">
    <property type="entry name" value="RmlC_Cupin_sf"/>
</dbReference>
<proteinExistence type="predicted"/>
<dbReference type="InterPro" id="IPR013096">
    <property type="entry name" value="Cupin_2"/>
</dbReference>
<name>A0A0F3IL65_9GAMM</name>
<evidence type="ECO:0000313" key="3">
    <source>
        <dbReference type="Proteomes" id="UP000033684"/>
    </source>
</evidence>
<organism evidence="2 3">
    <name type="scientific">Methylocucumis oryzae</name>
    <dbReference type="NCBI Taxonomy" id="1632867"/>
    <lineage>
        <taxon>Bacteria</taxon>
        <taxon>Pseudomonadati</taxon>
        <taxon>Pseudomonadota</taxon>
        <taxon>Gammaproteobacteria</taxon>
        <taxon>Methylococcales</taxon>
        <taxon>Methylococcaceae</taxon>
        <taxon>Methylocucumis</taxon>
    </lineage>
</organism>
<accession>A0A0F3IL65</accession>
<sequence>MTNSLIRNLFQLIPSSLPHEVFETLAETSTIKIERIISKGHHSPENFWYDQEQTEWVLLLKGQAHLEFEQGIIELNPGDYLTIAAHQKHRVAWTTPEQETLWLVVFYDEGYQLKAGQI</sequence>
<dbReference type="Gene3D" id="2.60.120.10">
    <property type="entry name" value="Jelly Rolls"/>
    <property type="match status" value="1"/>
</dbReference>
<dbReference type="AlphaFoldDB" id="A0A0F3IL65"/>
<dbReference type="Pfam" id="PF07883">
    <property type="entry name" value="Cupin_2"/>
    <property type="match status" value="1"/>
</dbReference>
<feature type="domain" description="Cupin type-2" evidence="1">
    <location>
        <begin position="39"/>
        <end position="106"/>
    </location>
</feature>
<evidence type="ECO:0000259" key="1">
    <source>
        <dbReference type="Pfam" id="PF07883"/>
    </source>
</evidence>
<reference evidence="2 3" key="2">
    <citation type="journal article" date="2016" name="Microb. Ecol.">
        <title>Genome Characteristics of a Novel Type I Methanotroph (Sn10-6) Isolated from a Flooded Indian Rice Field.</title>
        <authorList>
            <person name="Rahalkar M.C."/>
            <person name="Pandit P.S."/>
            <person name="Dhakephalkar P.K."/>
            <person name="Pore S."/>
            <person name="Arora P."/>
            <person name="Kapse N."/>
        </authorList>
    </citation>
    <scope>NUCLEOTIDE SEQUENCE [LARGE SCALE GENOMIC DNA]</scope>
    <source>
        <strain evidence="2 3">Sn10-6</strain>
    </source>
</reference>
<dbReference type="EMBL" id="LAJX01000035">
    <property type="protein sequence ID" value="KJV07480.1"/>
    <property type="molecule type" value="Genomic_DNA"/>
</dbReference>
<dbReference type="CDD" id="cd06981">
    <property type="entry name" value="cupin_reut_a1446"/>
    <property type="match status" value="1"/>
</dbReference>
<reference evidence="3" key="1">
    <citation type="submission" date="2015-03" db="EMBL/GenBank/DDBJ databases">
        <title>Draft genome sequence of a novel methanotroph (Sn10-6) isolated from flooded ricefield rhizosphere in India.</title>
        <authorList>
            <person name="Pandit P.S."/>
            <person name="Pore S.D."/>
            <person name="Arora P."/>
            <person name="Kapse N.G."/>
            <person name="Dhakephalkar P.K."/>
            <person name="Rahalkar M.C."/>
        </authorList>
    </citation>
    <scope>NUCLEOTIDE SEQUENCE [LARGE SCALE GENOMIC DNA]</scope>
    <source>
        <strain evidence="3">Sn10-6</strain>
    </source>
</reference>
<dbReference type="Proteomes" id="UP000033684">
    <property type="component" value="Unassembled WGS sequence"/>
</dbReference>